<dbReference type="Pfam" id="PF04480">
    <property type="entry name" value="DUF559"/>
    <property type="match status" value="1"/>
</dbReference>
<dbReference type="STRING" id="1038014.SAMN04487910_1899"/>
<dbReference type="GO" id="GO:0004519">
    <property type="term" value="F:endonuclease activity"/>
    <property type="evidence" value="ECO:0007669"/>
    <property type="project" value="UniProtKB-KW"/>
</dbReference>
<dbReference type="Gene3D" id="3.40.960.10">
    <property type="entry name" value="VSR Endonuclease"/>
    <property type="match status" value="1"/>
</dbReference>
<evidence type="ECO:0000259" key="1">
    <source>
        <dbReference type="Pfam" id="PF04480"/>
    </source>
</evidence>
<dbReference type="AlphaFoldDB" id="A0A1H7MY49"/>
<organism evidence="2 3">
    <name type="scientific">Aquimarina amphilecti</name>
    <dbReference type="NCBI Taxonomy" id="1038014"/>
    <lineage>
        <taxon>Bacteria</taxon>
        <taxon>Pseudomonadati</taxon>
        <taxon>Bacteroidota</taxon>
        <taxon>Flavobacteriia</taxon>
        <taxon>Flavobacteriales</taxon>
        <taxon>Flavobacteriaceae</taxon>
        <taxon>Aquimarina</taxon>
    </lineage>
</organism>
<keyword evidence="2" id="KW-0255">Endonuclease</keyword>
<dbReference type="EMBL" id="FOAB01000003">
    <property type="protein sequence ID" value="SEL16133.1"/>
    <property type="molecule type" value="Genomic_DNA"/>
</dbReference>
<dbReference type="SUPFAM" id="SSF52980">
    <property type="entry name" value="Restriction endonuclease-like"/>
    <property type="match status" value="1"/>
</dbReference>
<proteinExistence type="predicted"/>
<name>A0A1H7MY49_AQUAM</name>
<dbReference type="RefSeq" id="WP_091407775.1">
    <property type="nucleotide sequence ID" value="NZ_FOAB01000003.1"/>
</dbReference>
<dbReference type="OrthoDB" id="9798754at2"/>
<keyword evidence="3" id="KW-1185">Reference proteome</keyword>
<keyword evidence="2" id="KW-0540">Nuclease</keyword>
<sequence length="126" mass="14847">MRSQILLHQPESEKIIKYSLNNSIPATEELYERLTNKGFYFLRNHKVNNYTFDFYCPALKIAIEIDGYAHEFSEVYSQDAPKKLHINSLGITVLRFTDYQILVDIEEIFRALKHEIKISNQNSYVV</sequence>
<reference evidence="2 3" key="1">
    <citation type="submission" date="2016-10" db="EMBL/GenBank/DDBJ databases">
        <authorList>
            <person name="de Groot N.N."/>
        </authorList>
    </citation>
    <scope>NUCLEOTIDE SEQUENCE [LARGE SCALE GENOMIC DNA]</scope>
    <source>
        <strain evidence="2 3">DSM 25232</strain>
    </source>
</reference>
<dbReference type="PANTHER" id="PTHR38590:SF1">
    <property type="entry name" value="BLL0828 PROTEIN"/>
    <property type="match status" value="1"/>
</dbReference>
<evidence type="ECO:0000313" key="3">
    <source>
        <dbReference type="Proteomes" id="UP000198521"/>
    </source>
</evidence>
<protein>
    <submittedName>
        <fullName evidence="2">Very-short-patch-repair endonuclease</fullName>
    </submittedName>
</protein>
<dbReference type="InterPro" id="IPR011335">
    <property type="entry name" value="Restrct_endonuc-II-like"/>
</dbReference>
<feature type="domain" description="DUF559" evidence="1">
    <location>
        <begin position="30"/>
        <end position="116"/>
    </location>
</feature>
<gene>
    <name evidence="2" type="ORF">SAMN04487910_1899</name>
</gene>
<evidence type="ECO:0000313" key="2">
    <source>
        <dbReference type="EMBL" id="SEL16133.1"/>
    </source>
</evidence>
<dbReference type="InterPro" id="IPR007569">
    <property type="entry name" value="DUF559"/>
</dbReference>
<dbReference type="Proteomes" id="UP000198521">
    <property type="component" value="Unassembled WGS sequence"/>
</dbReference>
<dbReference type="InterPro" id="IPR047216">
    <property type="entry name" value="Endonuclease_DUF559_bact"/>
</dbReference>
<keyword evidence="2" id="KW-0378">Hydrolase</keyword>
<accession>A0A1H7MY49</accession>
<dbReference type="PANTHER" id="PTHR38590">
    <property type="entry name" value="BLL0828 PROTEIN"/>
    <property type="match status" value="1"/>
</dbReference>